<feature type="transmembrane region" description="Helical" evidence="1">
    <location>
        <begin position="113"/>
        <end position="133"/>
    </location>
</feature>
<comment type="caution">
    <text evidence="2">The sequence shown here is derived from an EMBL/GenBank/DDBJ whole genome shotgun (WGS) entry which is preliminary data.</text>
</comment>
<dbReference type="Proteomes" id="UP001049176">
    <property type="component" value="Chromosome 9"/>
</dbReference>
<feature type="transmembrane region" description="Helical" evidence="1">
    <location>
        <begin position="188"/>
        <end position="210"/>
    </location>
</feature>
<feature type="transmembrane region" description="Helical" evidence="1">
    <location>
        <begin position="140"/>
        <end position="162"/>
    </location>
</feature>
<proteinExistence type="predicted"/>
<evidence type="ECO:0000313" key="3">
    <source>
        <dbReference type="Proteomes" id="UP001049176"/>
    </source>
</evidence>
<keyword evidence="1" id="KW-1133">Transmembrane helix</keyword>
<dbReference type="OrthoDB" id="3265563at2759"/>
<keyword evidence="1" id="KW-0812">Transmembrane</keyword>
<keyword evidence="1" id="KW-0472">Membrane</keyword>
<accession>A0A9P7UPG0</accession>
<sequence>MSPTLQLDDSHNAELEVFRGTVLSPLLITAFHFLLYGLYLPLFRASLILLQKRPQSSSRRFHQISLITLFILASIAVPLGLSFDILHVAVAYYTSPERFSRIQIVIQMCRYVILLFMGLTVDSILVFRCFVIFGYRGKRLVAGLVIAFCIIIDVCALSFSLWTEAEFLGTIGKETSLVPSAPQYVSNIFLALNAFTNFTLTSVLAGRIWWVSRKTRQLQGVWGKNPPDECFTTKLNTLVAILLETGLIYLIGLVVFILGNIGETRYDIGSVLCQVGGIAPTLLIVRVNVNGRPSDPEPEQDLYNCPGELQGQLPNYTGTRSIQSTAASEQKYPATEVYLRPQVLYSPSVARFPGPDTRLRRFTLSGPSSL</sequence>
<dbReference type="AlphaFoldDB" id="A0A9P7UPG0"/>
<protein>
    <submittedName>
        <fullName evidence="2">Uncharacterized protein</fullName>
    </submittedName>
</protein>
<dbReference type="EMBL" id="CM032189">
    <property type="protein sequence ID" value="KAG7087019.1"/>
    <property type="molecule type" value="Genomic_DNA"/>
</dbReference>
<name>A0A9P7UPG0_9AGAR</name>
<dbReference type="GeneID" id="66082073"/>
<dbReference type="KEGG" id="more:E1B28_012998"/>
<organism evidence="2 3">
    <name type="scientific">Marasmius oreades</name>
    <name type="common">fairy-ring Marasmius</name>
    <dbReference type="NCBI Taxonomy" id="181124"/>
    <lineage>
        <taxon>Eukaryota</taxon>
        <taxon>Fungi</taxon>
        <taxon>Dikarya</taxon>
        <taxon>Basidiomycota</taxon>
        <taxon>Agaricomycotina</taxon>
        <taxon>Agaricomycetes</taxon>
        <taxon>Agaricomycetidae</taxon>
        <taxon>Agaricales</taxon>
        <taxon>Marasmiineae</taxon>
        <taxon>Marasmiaceae</taxon>
        <taxon>Marasmius</taxon>
    </lineage>
</organism>
<reference evidence="2" key="1">
    <citation type="journal article" date="2021" name="Genome Biol. Evol.">
        <title>The assembled and annotated genome of the fairy-ring fungus Marasmius oreades.</title>
        <authorList>
            <person name="Hiltunen M."/>
            <person name="Ament-Velasquez S.L."/>
            <person name="Johannesson H."/>
        </authorList>
    </citation>
    <scope>NUCLEOTIDE SEQUENCE</scope>
    <source>
        <strain evidence="2">03SP1</strain>
    </source>
</reference>
<feature type="transmembrane region" description="Helical" evidence="1">
    <location>
        <begin position="64"/>
        <end position="93"/>
    </location>
</feature>
<keyword evidence="3" id="KW-1185">Reference proteome</keyword>
<feature type="transmembrane region" description="Helical" evidence="1">
    <location>
        <begin position="238"/>
        <end position="262"/>
    </location>
</feature>
<dbReference type="RefSeq" id="XP_043003490.1">
    <property type="nucleotide sequence ID" value="XM_043158147.1"/>
</dbReference>
<gene>
    <name evidence="2" type="ORF">E1B28_012998</name>
</gene>
<evidence type="ECO:0000313" key="2">
    <source>
        <dbReference type="EMBL" id="KAG7087019.1"/>
    </source>
</evidence>
<evidence type="ECO:0000256" key="1">
    <source>
        <dbReference type="SAM" id="Phobius"/>
    </source>
</evidence>
<feature type="transmembrane region" description="Helical" evidence="1">
    <location>
        <begin position="20"/>
        <end position="43"/>
    </location>
</feature>